<feature type="transmembrane region" description="Helical" evidence="1">
    <location>
        <begin position="47"/>
        <end position="64"/>
    </location>
</feature>
<comment type="caution">
    <text evidence="2">The sequence shown here is derived from an EMBL/GenBank/DDBJ whole genome shotgun (WGS) entry which is preliminary data.</text>
</comment>
<proteinExistence type="predicted"/>
<accession>A0A917J5D9</accession>
<name>A0A917J5D9_9SPHI</name>
<dbReference type="AlphaFoldDB" id="A0A917J5D9"/>
<keyword evidence="1" id="KW-0812">Transmembrane</keyword>
<evidence type="ECO:0000313" key="3">
    <source>
        <dbReference type="Proteomes" id="UP000662074"/>
    </source>
</evidence>
<reference evidence="2" key="2">
    <citation type="submission" date="2020-09" db="EMBL/GenBank/DDBJ databases">
        <authorList>
            <person name="Sun Q."/>
            <person name="Sedlacek I."/>
        </authorList>
    </citation>
    <scope>NUCLEOTIDE SEQUENCE</scope>
    <source>
        <strain evidence="2">CCM 8711</strain>
    </source>
</reference>
<protein>
    <submittedName>
        <fullName evidence="2">Uncharacterized protein</fullName>
    </submittedName>
</protein>
<evidence type="ECO:0000313" key="2">
    <source>
        <dbReference type="EMBL" id="GGI49048.1"/>
    </source>
</evidence>
<organism evidence="2 3">
    <name type="scientific">Mucilaginibacter galii</name>
    <dbReference type="NCBI Taxonomy" id="2005073"/>
    <lineage>
        <taxon>Bacteria</taxon>
        <taxon>Pseudomonadati</taxon>
        <taxon>Bacteroidota</taxon>
        <taxon>Sphingobacteriia</taxon>
        <taxon>Sphingobacteriales</taxon>
        <taxon>Sphingobacteriaceae</taxon>
        <taxon>Mucilaginibacter</taxon>
    </lineage>
</organism>
<keyword evidence="1" id="KW-1133">Transmembrane helix</keyword>
<dbReference type="EMBL" id="BMDO01000001">
    <property type="protein sequence ID" value="GGI49048.1"/>
    <property type="molecule type" value="Genomic_DNA"/>
</dbReference>
<evidence type="ECO:0000256" key="1">
    <source>
        <dbReference type="SAM" id="Phobius"/>
    </source>
</evidence>
<dbReference type="RefSeq" id="WP_188413051.1">
    <property type="nucleotide sequence ID" value="NZ_BMDO01000001.1"/>
</dbReference>
<feature type="transmembrane region" description="Helical" evidence="1">
    <location>
        <begin position="21"/>
        <end position="41"/>
    </location>
</feature>
<keyword evidence="3" id="KW-1185">Reference proteome</keyword>
<feature type="transmembrane region" description="Helical" evidence="1">
    <location>
        <begin position="174"/>
        <end position="194"/>
    </location>
</feature>
<sequence>MSFTFETVSVEQAIQKGRKDVVLPSILIFILSIAVGFTGFIVFSLILYFPLVMVAGPVMALMCYSKKSAKWRIWAFENVRNVHELKERARNSGLMKEDGSPVFFDIGVSQADKEKWKSLQEKFKHPDVFSDDPQVPPETVVYYSKTKKYLTLLFYVPILGVGVLMMSIPDVGTYVRIWGAFLMVVGIGLFYITIRDAYNGKPQITISNEGMSNAETPFYPWSQIRDERTTMSTSGRIRSIYLNYYFPGGLCRFTLDGFTLNRSKIDHLLRVYRGRANQKAKRTRINDKQS</sequence>
<keyword evidence="1" id="KW-0472">Membrane</keyword>
<reference evidence="2" key="1">
    <citation type="journal article" date="2014" name="Int. J. Syst. Evol. Microbiol.">
        <title>Complete genome sequence of Corynebacterium casei LMG S-19264T (=DSM 44701T), isolated from a smear-ripened cheese.</title>
        <authorList>
            <consortium name="US DOE Joint Genome Institute (JGI-PGF)"/>
            <person name="Walter F."/>
            <person name="Albersmeier A."/>
            <person name="Kalinowski J."/>
            <person name="Ruckert C."/>
        </authorList>
    </citation>
    <scope>NUCLEOTIDE SEQUENCE</scope>
    <source>
        <strain evidence="2">CCM 8711</strain>
    </source>
</reference>
<gene>
    <name evidence="2" type="ORF">GCM10011425_02600</name>
</gene>
<dbReference type="Proteomes" id="UP000662074">
    <property type="component" value="Unassembled WGS sequence"/>
</dbReference>
<feature type="transmembrane region" description="Helical" evidence="1">
    <location>
        <begin position="149"/>
        <end position="168"/>
    </location>
</feature>